<dbReference type="AlphaFoldDB" id="A0A222FHZ0"/>
<dbReference type="GO" id="GO:0016491">
    <property type="term" value="F:oxidoreductase activity"/>
    <property type="evidence" value="ECO:0007669"/>
    <property type="project" value="InterPro"/>
</dbReference>
<dbReference type="SUPFAM" id="SSF51905">
    <property type="entry name" value="FAD/NAD(P)-binding domain"/>
    <property type="match status" value="1"/>
</dbReference>
<keyword evidence="1" id="KW-0812">Transmembrane</keyword>
<organism evidence="3 4">
    <name type="scientific">Bacterioplanes sanyensis</name>
    <dbReference type="NCBI Taxonomy" id="1249553"/>
    <lineage>
        <taxon>Bacteria</taxon>
        <taxon>Pseudomonadati</taxon>
        <taxon>Pseudomonadota</taxon>
        <taxon>Gammaproteobacteria</taxon>
        <taxon>Oceanospirillales</taxon>
        <taxon>Oceanospirillaceae</taxon>
        <taxon>Bacterioplanes</taxon>
    </lineage>
</organism>
<reference evidence="3 4" key="1">
    <citation type="submission" date="2017-07" db="EMBL/GenBank/DDBJ databases">
        <title>Annotated genome sequence of Bacterioplanes sanyensis isolated from Red Sea.</title>
        <authorList>
            <person name="Rehman Z.U."/>
        </authorList>
    </citation>
    <scope>NUCLEOTIDE SEQUENCE [LARGE SCALE GENOMIC DNA]</scope>
    <source>
        <strain evidence="3 4">NV9</strain>
    </source>
</reference>
<feature type="domain" description="Amine oxidase" evidence="2">
    <location>
        <begin position="128"/>
        <end position="342"/>
    </location>
</feature>
<evidence type="ECO:0000256" key="1">
    <source>
        <dbReference type="SAM" id="Phobius"/>
    </source>
</evidence>
<dbReference type="KEGG" id="bsan:CHH28_08290"/>
<evidence type="ECO:0000259" key="2">
    <source>
        <dbReference type="Pfam" id="PF01593"/>
    </source>
</evidence>
<name>A0A222FHZ0_9GAMM</name>
<dbReference type="PANTHER" id="PTHR16128:SF5">
    <property type="entry name" value="FAD_NAD(P)-BINDING OXIDOREDUCTASE FAMILY PROTEIN"/>
    <property type="match status" value="1"/>
</dbReference>
<dbReference type="EMBL" id="CP022530">
    <property type="protein sequence ID" value="ASP38677.1"/>
    <property type="molecule type" value="Genomic_DNA"/>
</dbReference>
<keyword evidence="1" id="KW-1133">Transmembrane helix</keyword>
<keyword evidence="1" id="KW-0472">Membrane</keyword>
<dbReference type="PANTHER" id="PTHR16128">
    <property type="entry name" value="FAD/NAD(P)-BINDING OXIDOREDUCTASE FAMILY PROTEIN"/>
    <property type="match status" value="1"/>
</dbReference>
<evidence type="ECO:0000313" key="3">
    <source>
        <dbReference type="EMBL" id="ASP38677.1"/>
    </source>
</evidence>
<dbReference type="InterPro" id="IPR002937">
    <property type="entry name" value="Amino_oxidase"/>
</dbReference>
<dbReference type="Gene3D" id="3.90.660.10">
    <property type="match status" value="1"/>
</dbReference>
<accession>A0A222FHZ0</accession>
<dbReference type="Pfam" id="PF13450">
    <property type="entry name" value="NAD_binding_8"/>
    <property type="match status" value="1"/>
</dbReference>
<dbReference type="Gene3D" id="3.50.50.60">
    <property type="entry name" value="FAD/NAD(P)-binding domain"/>
    <property type="match status" value="1"/>
</dbReference>
<dbReference type="Proteomes" id="UP000202440">
    <property type="component" value="Chromosome"/>
</dbReference>
<feature type="transmembrane region" description="Helical" evidence="1">
    <location>
        <begin position="15"/>
        <end position="37"/>
    </location>
</feature>
<keyword evidence="4" id="KW-1185">Reference proteome</keyword>
<dbReference type="Pfam" id="PF01593">
    <property type="entry name" value="Amino_oxidase"/>
    <property type="match status" value="1"/>
</dbReference>
<protein>
    <submittedName>
        <fullName evidence="3">FAD-dependent oxidoreductase</fullName>
    </submittedName>
</protein>
<sequence length="346" mass="38820">MSQGLYHHSLRAERLPLRINMATIAIVGAGMGGLSALNKLKQQHHQVHVFDKSRGSGGRLASKKVADVSWDMGAQFMRAHTQEFAQQLQHWQQQGWIERWSFDPWVIDAQGARPSADGVERYVGVSRMTALSRQLLQAADEFHASTRIVACQWQASGWWLQDEQQQSHGPYDALVLNLPPQQAQPLLDASPELQARCDVAMQPCWTLLLAFEQPLATPFDAAFVKQGPLGWIARNNSKPQRQPGETWVLQAQHGWSGQHLEHSKQHVTEALLQAFWSALQLAPQTPTEHWLHRWLYAISPQPLQRGALSDLPKRLTVCGDWCDRGAVEGAWLSGQQAANDLLTVLE</sequence>
<proteinExistence type="predicted"/>
<gene>
    <name evidence="3" type="ORF">CHH28_08290</name>
</gene>
<dbReference type="InterPro" id="IPR036188">
    <property type="entry name" value="FAD/NAD-bd_sf"/>
</dbReference>
<evidence type="ECO:0000313" key="4">
    <source>
        <dbReference type="Proteomes" id="UP000202440"/>
    </source>
</evidence>